<organism evidence="1">
    <name type="scientific">Anguilla anguilla</name>
    <name type="common">European freshwater eel</name>
    <name type="synonym">Muraena anguilla</name>
    <dbReference type="NCBI Taxonomy" id="7936"/>
    <lineage>
        <taxon>Eukaryota</taxon>
        <taxon>Metazoa</taxon>
        <taxon>Chordata</taxon>
        <taxon>Craniata</taxon>
        <taxon>Vertebrata</taxon>
        <taxon>Euteleostomi</taxon>
        <taxon>Actinopterygii</taxon>
        <taxon>Neopterygii</taxon>
        <taxon>Teleostei</taxon>
        <taxon>Anguilliformes</taxon>
        <taxon>Anguillidae</taxon>
        <taxon>Anguilla</taxon>
    </lineage>
</organism>
<accession>A0A0E9U1D8</accession>
<evidence type="ECO:0000313" key="1">
    <source>
        <dbReference type="EMBL" id="JAH59621.1"/>
    </source>
</evidence>
<reference evidence="1" key="1">
    <citation type="submission" date="2014-11" db="EMBL/GenBank/DDBJ databases">
        <authorList>
            <person name="Amaro Gonzalez C."/>
        </authorList>
    </citation>
    <scope>NUCLEOTIDE SEQUENCE</scope>
</reference>
<sequence length="25" mass="2953">MCTSMSQKAFLLLKLPTHWVNNFQN</sequence>
<dbReference type="AlphaFoldDB" id="A0A0E9U1D8"/>
<protein>
    <submittedName>
        <fullName evidence="1">Uncharacterized protein</fullName>
    </submittedName>
</protein>
<reference evidence="1" key="2">
    <citation type="journal article" date="2015" name="Fish Shellfish Immunol.">
        <title>Early steps in the European eel (Anguilla anguilla)-Vibrio vulnificus interaction in the gills: Role of the RtxA13 toxin.</title>
        <authorList>
            <person name="Callol A."/>
            <person name="Pajuelo D."/>
            <person name="Ebbesson L."/>
            <person name="Teles M."/>
            <person name="MacKenzie S."/>
            <person name="Amaro C."/>
        </authorList>
    </citation>
    <scope>NUCLEOTIDE SEQUENCE</scope>
</reference>
<name>A0A0E9U1D8_ANGAN</name>
<dbReference type="EMBL" id="GBXM01048956">
    <property type="protein sequence ID" value="JAH59621.1"/>
    <property type="molecule type" value="Transcribed_RNA"/>
</dbReference>
<proteinExistence type="predicted"/>